<proteinExistence type="predicted"/>
<dbReference type="AlphaFoldDB" id="A0A655JME4"/>
<gene>
    <name evidence="2" type="ORF">ERS007720_04103</name>
</gene>
<evidence type="ECO:0000313" key="3">
    <source>
        <dbReference type="Proteomes" id="UP000044938"/>
    </source>
</evidence>
<organism evidence="2 3">
    <name type="scientific">Mycobacterium tuberculosis</name>
    <dbReference type="NCBI Taxonomy" id="1773"/>
    <lineage>
        <taxon>Bacteria</taxon>
        <taxon>Bacillati</taxon>
        <taxon>Actinomycetota</taxon>
        <taxon>Actinomycetes</taxon>
        <taxon>Mycobacteriales</taxon>
        <taxon>Mycobacteriaceae</taxon>
        <taxon>Mycobacterium</taxon>
        <taxon>Mycobacterium tuberculosis complex</taxon>
    </lineage>
</organism>
<dbReference type="EMBL" id="CSAJ01000791">
    <property type="protein sequence ID" value="COX21572.1"/>
    <property type="molecule type" value="Genomic_DNA"/>
</dbReference>
<sequence length="79" mass="8201">MCRNAPFNVCSASSAICPAISTPVGPAPTTVNVSSLARRSGSLDRSACSKALNMRPRNSNASSMDFMPGANSAKWSLPK</sequence>
<evidence type="ECO:0000313" key="2">
    <source>
        <dbReference type="EMBL" id="COX21572.1"/>
    </source>
</evidence>
<evidence type="ECO:0000256" key="1">
    <source>
        <dbReference type="SAM" id="MobiDB-lite"/>
    </source>
</evidence>
<reference evidence="2 3" key="1">
    <citation type="submission" date="2015-03" db="EMBL/GenBank/DDBJ databases">
        <authorList>
            <consortium name="Pathogen Informatics"/>
        </authorList>
    </citation>
    <scope>NUCLEOTIDE SEQUENCE [LARGE SCALE GENOMIC DNA]</scope>
    <source>
        <strain evidence="2 3">M09401471</strain>
    </source>
</reference>
<protein>
    <submittedName>
        <fullName evidence="2">Uncharacterized protein</fullName>
    </submittedName>
</protein>
<dbReference type="Proteomes" id="UP000044938">
    <property type="component" value="Unassembled WGS sequence"/>
</dbReference>
<name>A0A655JME4_MYCTX</name>
<feature type="region of interest" description="Disordered" evidence="1">
    <location>
        <begin position="56"/>
        <end position="79"/>
    </location>
</feature>
<accession>A0A655JME4</accession>